<evidence type="ECO:0000256" key="4">
    <source>
        <dbReference type="ARBA" id="ARBA00023204"/>
    </source>
</evidence>
<dbReference type="AlphaFoldDB" id="A0A2U8E246"/>
<sequence>MSPEALRCKNTVALARRLIGKTLARRLPGGETQRAIITETEAYHGETDLACHASKGRTARTDVMYRAGGVWYVYLCYGVHEMLNLVTGPEDFPSAILIRAAGGVTGPGRLTKALKINRALNGASACDPAGGLWIEDAPGVPKKQILITPRIGIDYAGPVWSAKPWRFVLKGNKPEK</sequence>
<comment type="similarity">
    <text evidence="1 5">Belongs to the DNA glycosylase MPG family.</text>
</comment>
<dbReference type="PANTHER" id="PTHR10429:SF0">
    <property type="entry name" value="DNA-3-METHYLADENINE GLYCOSYLASE"/>
    <property type="match status" value="1"/>
</dbReference>
<keyword evidence="7" id="KW-1185">Reference proteome</keyword>
<evidence type="ECO:0000256" key="2">
    <source>
        <dbReference type="ARBA" id="ARBA00022763"/>
    </source>
</evidence>
<reference evidence="6 7" key="1">
    <citation type="journal article" date="2018" name="Syst. Appl. Microbiol.">
        <title>Ereboglobus luteus gen. nov. sp. nov. from cockroach guts, and new insights into the oxygen relationship of the genera Opitutus and Didymococcus (Verrucomicrobia: Opitutaceae).</title>
        <authorList>
            <person name="Tegtmeier D."/>
            <person name="Belitz A."/>
            <person name="Radek R."/>
            <person name="Heimerl T."/>
            <person name="Brune A."/>
        </authorList>
    </citation>
    <scope>NUCLEOTIDE SEQUENCE [LARGE SCALE GENOMIC DNA]</scope>
    <source>
        <strain evidence="6 7">Ho45</strain>
    </source>
</reference>
<dbReference type="EC" id="3.2.2.-" evidence="5"/>
<protein>
    <recommendedName>
        <fullName evidence="5">Putative 3-methyladenine DNA glycosylase</fullName>
        <ecNumber evidence="5">3.2.2.-</ecNumber>
    </recommendedName>
</protein>
<evidence type="ECO:0000256" key="3">
    <source>
        <dbReference type="ARBA" id="ARBA00022801"/>
    </source>
</evidence>
<dbReference type="SUPFAM" id="SSF50486">
    <property type="entry name" value="FMT C-terminal domain-like"/>
    <property type="match status" value="1"/>
</dbReference>
<dbReference type="InterPro" id="IPR003180">
    <property type="entry name" value="MPG"/>
</dbReference>
<dbReference type="GO" id="GO:0003905">
    <property type="term" value="F:alkylbase DNA N-glycosylase activity"/>
    <property type="evidence" value="ECO:0007669"/>
    <property type="project" value="InterPro"/>
</dbReference>
<organism evidence="6 7">
    <name type="scientific">Ereboglobus luteus</name>
    <dbReference type="NCBI Taxonomy" id="1796921"/>
    <lineage>
        <taxon>Bacteria</taxon>
        <taxon>Pseudomonadati</taxon>
        <taxon>Verrucomicrobiota</taxon>
        <taxon>Opitutia</taxon>
        <taxon>Opitutales</taxon>
        <taxon>Opitutaceae</taxon>
        <taxon>Ereboglobus</taxon>
    </lineage>
</organism>
<dbReference type="KEGG" id="elut:CKA38_06005"/>
<dbReference type="EMBL" id="CP023004">
    <property type="protein sequence ID" value="AWI08865.1"/>
    <property type="molecule type" value="Genomic_DNA"/>
</dbReference>
<dbReference type="GO" id="GO:0006284">
    <property type="term" value="P:base-excision repair"/>
    <property type="evidence" value="ECO:0007669"/>
    <property type="project" value="InterPro"/>
</dbReference>
<keyword evidence="3 5" id="KW-0378">Hydrolase</keyword>
<evidence type="ECO:0000256" key="1">
    <source>
        <dbReference type="ARBA" id="ARBA00009232"/>
    </source>
</evidence>
<keyword evidence="2 5" id="KW-0227">DNA damage</keyword>
<proteinExistence type="inferred from homology"/>
<gene>
    <name evidence="6" type="ORF">CKA38_06005</name>
</gene>
<dbReference type="Proteomes" id="UP000244896">
    <property type="component" value="Chromosome"/>
</dbReference>
<evidence type="ECO:0000313" key="7">
    <source>
        <dbReference type="Proteomes" id="UP000244896"/>
    </source>
</evidence>
<evidence type="ECO:0000313" key="6">
    <source>
        <dbReference type="EMBL" id="AWI08865.1"/>
    </source>
</evidence>
<dbReference type="OrthoDB" id="9794313at2"/>
<dbReference type="GO" id="GO:0003677">
    <property type="term" value="F:DNA binding"/>
    <property type="evidence" value="ECO:0007669"/>
    <property type="project" value="InterPro"/>
</dbReference>
<dbReference type="InterPro" id="IPR036995">
    <property type="entry name" value="MPG_sf"/>
</dbReference>
<dbReference type="HAMAP" id="MF_00527">
    <property type="entry name" value="3MGH"/>
    <property type="match status" value="1"/>
</dbReference>
<accession>A0A2U8E246</accession>
<evidence type="ECO:0000256" key="5">
    <source>
        <dbReference type="HAMAP-Rule" id="MF_00527"/>
    </source>
</evidence>
<dbReference type="CDD" id="cd00540">
    <property type="entry name" value="AAG"/>
    <property type="match status" value="1"/>
</dbReference>
<keyword evidence="4 5" id="KW-0234">DNA repair</keyword>
<dbReference type="Gene3D" id="3.10.300.10">
    <property type="entry name" value="Methylpurine-DNA glycosylase (MPG)"/>
    <property type="match status" value="2"/>
</dbReference>
<dbReference type="Pfam" id="PF02245">
    <property type="entry name" value="Pur_DNA_glyco"/>
    <property type="match status" value="2"/>
</dbReference>
<dbReference type="PANTHER" id="PTHR10429">
    <property type="entry name" value="DNA-3-METHYLADENINE GLYCOSYLASE"/>
    <property type="match status" value="1"/>
</dbReference>
<dbReference type="InterPro" id="IPR011034">
    <property type="entry name" value="Formyl_transferase-like_C_sf"/>
</dbReference>
<name>A0A2U8E246_9BACT</name>